<evidence type="ECO:0000313" key="2">
    <source>
        <dbReference type="Proteomes" id="UP000188605"/>
    </source>
</evidence>
<evidence type="ECO:0000313" key="1">
    <source>
        <dbReference type="EMBL" id="ONI42307.1"/>
    </source>
</evidence>
<sequence length="146" mass="16637">MTTTSPVNAKAELEKPVESIQNEIIMIQMLNYINEERARFELGPLQLDEELIQAAQAKSEDMHNHRILSHTSPTYGSVADLLKHFDISYTRMGENIAQGQPTVQMVLRGWFNSEGHAANILNPYFTHIGIGYVEGTNYWTQLFIKK</sequence>
<comment type="caution">
    <text evidence="1">The sequence shown here is derived from an EMBL/GenBank/DDBJ whole genome shotgun (WGS) entry which is preliminary data.</text>
</comment>
<dbReference type="EMBL" id="LJDB01000015">
    <property type="protein sequence ID" value="ONI42307.1"/>
    <property type="molecule type" value="Genomic_DNA"/>
</dbReference>
<name>A0ACC8XFU4_9FIRM</name>
<protein>
    <submittedName>
        <fullName evidence="1">Uncharacterized protein</fullName>
    </submittedName>
</protein>
<keyword evidence="2" id="KW-1185">Reference proteome</keyword>
<gene>
    <name evidence="1" type="ORF">AN396_01905</name>
</gene>
<proteinExistence type="predicted"/>
<organism evidence="1 2">
    <name type="scientific">Candidatus Epulonipiscium fishelsonii</name>
    <dbReference type="NCBI Taxonomy" id="77094"/>
    <lineage>
        <taxon>Bacteria</taxon>
        <taxon>Bacillati</taxon>
        <taxon>Bacillota</taxon>
        <taxon>Clostridia</taxon>
        <taxon>Lachnospirales</taxon>
        <taxon>Lachnospiraceae</taxon>
        <taxon>Candidatus Epulonipiscium</taxon>
    </lineage>
</organism>
<accession>A0ACC8XFU4</accession>
<reference evidence="1" key="1">
    <citation type="submission" date="2016-08" db="EMBL/GenBank/DDBJ databases">
        <authorList>
            <person name="Ngugi D.K."/>
            <person name="Miyake S."/>
            <person name="Stingl U."/>
        </authorList>
    </citation>
    <scope>NUCLEOTIDE SEQUENCE</scope>
    <source>
        <strain evidence="1">SCG-B11WGA-EpuloA1</strain>
    </source>
</reference>
<dbReference type="Proteomes" id="UP000188605">
    <property type="component" value="Unassembled WGS sequence"/>
</dbReference>